<evidence type="ECO:0000313" key="1">
    <source>
        <dbReference type="EMBL" id="RJF94150.1"/>
    </source>
</evidence>
<dbReference type="EMBL" id="QYUM01000002">
    <property type="protein sequence ID" value="RJF94150.1"/>
    <property type="molecule type" value="Genomic_DNA"/>
</dbReference>
<accession>A0A418WSB1</accession>
<protein>
    <submittedName>
        <fullName evidence="1">DUF937 domain-containing protein</fullName>
    </submittedName>
</protein>
<evidence type="ECO:0000313" key="2">
    <source>
        <dbReference type="Proteomes" id="UP000286100"/>
    </source>
</evidence>
<name>A0A418WSB1_9SPHN</name>
<dbReference type="Pfam" id="PF06078">
    <property type="entry name" value="DUF937"/>
    <property type="match status" value="1"/>
</dbReference>
<comment type="caution">
    <text evidence="1">The sequence shown here is derived from an EMBL/GenBank/DDBJ whole genome shotgun (WGS) entry which is preliminary data.</text>
</comment>
<keyword evidence="2" id="KW-1185">Reference proteome</keyword>
<dbReference type="OrthoDB" id="5526542at2"/>
<proteinExistence type="predicted"/>
<dbReference type="Proteomes" id="UP000286100">
    <property type="component" value="Unassembled WGS sequence"/>
</dbReference>
<organism evidence="1 2">
    <name type="scientific">Sphingomonas cavernae</name>
    <dbReference type="NCBI Taxonomy" id="2320861"/>
    <lineage>
        <taxon>Bacteria</taxon>
        <taxon>Pseudomonadati</taxon>
        <taxon>Pseudomonadota</taxon>
        <taxon>Alphaproteobacteria</taxon>
        <taxon>Sphingomonadales</taxon>
        <taxon>Sphingomonadaceae</taxon>
        <taxon>Sphingomonas</taxon>
    </lineage>
</organism>
<gene>
    <name evidence="1" type="ORF">D3876_01225</name>
</gene>
<sequence>MDIARELLNQSDNIDMGALASRFGLSEEQADVAVSALLPAVLGGVKKTEQAGGLDQLSSLAGQIGAPALDADGGNAVLGQIFGSKEVSRAVATNASAQTGISDVVLKAMLPVVAGLVAQQVAKRMGGGMLGGLAGGVLGSLLGGGAAQASAASADGGLGGLLGGLLGGAGGAGAQAGGLGGLASMLDADGDGNPLDDILGQVTGQKQ</sequence>
<reference evidence="1 2" key="1">
    <citation type="submission" date="2018-09" db="EMBL/GenBank/DDBJ databases">
        <authorList>
            <person name="Zhu H."/>
        </authorList>
    </citation>
    <scope>NUCLEOTIDE SEQUENCE [LARGE SCALE GENOMIC DNA]</scope>
    <source>
        <strain evidence="1 2">K2R01-6</strain>
    </source>
</reference>
<dbReference type="RefSeq" id="WP_119760872.1">
    <property type="nucleotide sequence ID" value="NZ_QYUM01000002.1"/>
</dbReference>
<dbReference type="InterPro" id="IPR009282">
    <property type="entry name" value="DUF937"/>
</dbReference>
<dbReference type="AlphaFoldDB" id="A0A418WSB1"/>